<organism evidence="4 5">
    <name type="scientific">Mytilus coruscus</name>
    <name type="common">Sea mussel</name>
    <dbReference type="NCBI Taxonomy" id="42192"/>
    <lineage>
        <taxon>Eukaryota</taxon>
        <taxon>Metazoa</taxon>
        <taxon>Spiralia</taxon>
        <taxon>Lophotrochozoa</taxon>
        <taxon>Mollusca</taxon>
        <taxon>Bivalvia</taxon>
        <taxon>Autobranchia</taxon>
        <taxon>Pteriomorphia</taxon>
        <taxon>Mytilida</taxon>
        <taxon>Mytiloidea</taxon>
        <taxon>Mytilidae</taxon>
        <taxon>Mytilinae</taxon>
        <taxon>Mytilus</taxon>
    </lineage>
</organism>
<proteinExistence type="predicted"/>
<dbReference type="SUPFAM" id="SSF52540">
    <property type="entry name" value="P-loop containing nucleoside triphosphate hydrolases"/>
    <property type="match status" value="1"/>
</dbReference>
<dbReference type="SUPFAM" id="SSF57667">
    <property type="entry name" value="beta-beta-alpha zinc fingers"/>
    <property type="match status" value="1"/>
</dbReference>
<dbReference type="PANTHER" id="PTHR31511:SF12">
    <property type="entry name" value="RHO TERMINATION FACTOR N-TERMINAL DOMAIN-CONTAINING PROTEIN"/>
    <property type="match status" value="1"/>
</dbReference>
<protein>
    <recommendedName>
        <fullName evidence="3">C2H2-type domain-containing protein</fullName>
    </recommendedName>
</protein>
<dbReference type="AlphaFoldDB" id="A0A6J8C227"/>
<gene>
    <name evidence="4" type="ORF">MCOR_25515</name>
</gene>
<feature type="domain" description="C2H2-type" evidence="3">
    <location>
        <begin position="305"/>
        <end position="333"/>
    </location>
</feature>
<feature type="domain" description="C2H2-type" evidence="3">
    <location>
        <begin position="235"/>
        <end position="262"/>
    </location>
</feature>
<dbReference type="EMBL" id="CACVKT020004517">
    <property type="protein sequence ID" value="CAC5390415.1"/>
    <property type="molecule type" value="Genomic_DNA"/>
</dbReference>
<accession>A0A6J8C227</accession>
<dbReference type="InterPro" id="IPR043502">
    <property type="entry name" value="DNA/RNA_pol_sf"/>
</dbReference>
<evidence type="ECO:0000313" key="4">
    <source>
        <dbReference type="EMBL" id="CAC5390415.1"/>
    </source>
</evidence>
<sequence length="902" mass="105300">MVDWWEKESLLKFQSPTSIFIVGPSNSGKTVYTKNILENADGMFQIPPTKIFYCYSIWQPIYDKMNENIKNIEFHKGLPKTDTLSEWGALQGHKIVILDDLMMDAANSSEIVNLMCVGSHHHQITVIHILQNLFQKGKAMRSASLNCHYFILFRNYRDQLQIQSFGKQNGTSIHVLPHDKELENQIHELRRNNEFSDCDEHLLIQAVDKIEQAYKKRKRTDDDCEKQNKKSKAVFICDLCDRMYKHKRTLNRHLQSHFMKFECKTCDKLFTQKSSLKRHKGKCENSTMRKCSATGSKDTTKQKGHICKHCGIPFNDYDSLFQHVTSTHPLNQSGGNAAQDSTRKDPGTAIENDSENVKKRFHFKKSAMNDTAHQTSIFPQGNEKYDLLQFLANVKEDVENELNLRKAKQRNIKWYVNARVEMIRDIEGENKEKAHPHFRSKSYISLQTENNDYNLNEAFQTVNKALEDKKMDTCFPDPNKPSTTPQTKFEACGYSYVVVSTNEKYTKPAVVYRGDDAVKHFYEDMLKEEEYITDKLSQIEPLIMSEAAEREFQNATHCYVCKKPFTDQLIKVRDHDHLGRGDIPVNLKSYTNFRGAAHVNCNLNLQHPKFIPVYFHNMSNFDAHLLLTEAGKYKDKKIVFGKCLENIRSRLNFHLVNTPERLRKYVSKPSFERFQIFNGDLIGVVNKQVNLVLNKPIYVGQAILDLSKKLMYDFHYNVMKPMYGDKINLLFTDTDSLCYEIQTEDVYNDMRTIHSYLDTSNYPDNHFLYSTDHKKIPGFFKDENSSVPIKEFLGLRQKMYSISYNIELKEKDINGKKCFKQEEKKVAKGIAKSEIRKNLRHEHYKKCLFEEVVTINSANMIRSRNHQLYVDTVVKKGLCSFDDKRYWRDSIESYAFGHYKIK</sequence>
<evidence type="ECO:0000259" key="3">
    <source>
        <dbReference type="PROSITE" id="PS50157"/>
    </source>
</evidence>
<dbReference type="Proteomes" id="UP000507470">
    <property type="component" value="Unassembled WGS sequence"/>
</dbReference>
<dbReference type="SMART" id="SM00355">
    <property type="entry name" value="ZnF_C2H2"/>
    <property type="match status" value="3"/>
</dbReference>
<keyword evidence="5" id="KW-1185">Reference proteome</keyword>
<name>A0A6J8C227_MYTCO</name>
<dbReference type="InterPro" id="IPR013087">
    <property type="entry name" value="Znf_C2H2_type"/>
</dbReference>
<keyword evidence="1" id="KW-0862">Zinc</keyword>
<dbReference type="PANTHER" id="PTHR31511">
    <property type="entry name" value="PROTEIN CBG23764"/>
    <property type="match status" value="1"/>
</dbReference>
<dbReference type="InterPro" id="IPR036236">
    <property type="entry name" value="Znf_C2H2_sf"/>
</dbReference>
<evidence type="ECO:0000256" key="2">
    <source>
        <dbReference type="SAM" id="MobiDB-lite"/>
    </source>
</evidence>
<dbReference type="SUPFAM" id="SSF56672">
    <property type="entry name" value="DNA/RNA polymerases"/>
    <property type="match status" value="1"/>
</dbReference>
<keyword evidence="1" id="KW-0479">Metal-binding</keyword>
<evidence type="ECO:0000313" key="5">
    <source>
        <dbReference type="Proteomes" id="UP000507470"/>
    </source>
</evidence>
<dbReference type="PROSITE" id="PS50157">
    <property type="entry name" value="ZINC_FINGER_C2H2_2"/>
    <property type="match status" value="3"/>
</dbReference>
<evidence type="ECO:0000256" key="1">
    <source>
        <dbReference type="PROSITE-ProRule" id="PRU00042"/>
    </source>
</evidence>
<dbReference type="Gene3D" id="3.30.160.60">
    <property type="entry name" value="Classic Zinc Finger"/>
    <property type="match status" value="1"/>
</dbReference>
<dbReference type="GO" id="GO:0008270">
    <property type="term" value="F:zinc ion binding"/>
    <property type="evidence" value="ECO:0007669"/>
    <property type="project" value="UniProtKB-KW"/>
</dbReference>
<feature type="region of interest" description="Disordered" evidence="2">
    <location>
        <begin position="328"/>
        <end position="356"/>
    </location>
</feature>
<reference evidence="4 5" key="1">
    <citation type="submission" date="2020-06" db="EMBL/GenBank/DDBJ databases">
        <authorList>
            <person name="Li R."/>
            <person name="Bekaert M."/>
        </authorList>
    </citation>
    <scope>NUCLEOTIDE SEQUENCE [LARGE SCALE GENOMIC DNA]</scope>
    <source>
        <strain evidence="5">wild</strain>
    </source>
</reference>
<dbReference type="InterPro" id="IPR027417">
    <property type="entry name" value="P-loop_NTPase"/>
</dbReference>
<keyword evidence="1" id="KW-0863">Zinc-finger</keyword>
<feature type="domain" description="C2H2-type" evidence="3">
    <location>
        <begin position="261"/>
        <end position="290"/>
    </location>
</feature>
<dbReference type="OrthoDB" id="6145729at2759"/>
<feature type="compositionally biased region" description="Polar residues" evidence="2">
    <location>
        <begin position="328"/>
        <end position="340"/>
    </location>
</feature>
<dbReference type="PROSITE" id="PS00028">
    <property type="entry name" value="ZINC_FINGER_C2H2_1"/>
    <property type="match status" value="1"/>
</dbReference>
<dbReference type="Pfam" id="PF00096">
    <property type="entry name" value="zf-C2H2"/>
    <property type="match status" value="2"/>
</dbReference>
<dbReference type="Gene3D" id="3.40.50.300">
    <property type="entry name" value="P-loop containing nucleotide triphosphate hydrolases"/>
    <property type="match status" value="1"/>
</dbReference>